<name>A0A061RU08_9CHLO</name>
<dbReference type="EMBL" id="GBEZ01011635">
    <property type="protein sequence ID" value="JAC74170.1"/>
    <property type="molecule type" value="Transcribed_RNA"/>
</dbReference>
<feature type="transmembrane region" description="Helical" evidence="2">
    <location>
        <begin position="210"/>
        <end position="232"/>
    </location>
</feature>
<reference evidence="3" key="1">
    <citation type="submission" date="2014-05" db="EMBL/GenBank/DDBJ databases">
        <title>The transcriptome of the halophilic microalga Tetraselmis sp. GSL018 isolated from the Great Salt Lake, Utah.</title>
        <authorList>
            <person name="Jinkerson R.E."/>
            <person name="D'Adamo S."/>
            <person name="Posewitz M.C."/>
        </authorList>
    </citation>
    <scope>NUCLEOTIDE SEQUENCE</scope>
    <source>
        <strain evidence="3">GSL018</strain>
    </source>
</reference>
<keyword evidence="2" id="KW-0812">Transmembrane</keyword>
<proteinExistence type="predicted"/>
<feature type="transmembrane region" description="Helical" evidence="2">
    <location>
        <begin position="174"/>
        <end position="198"/>
    </location>
</feature>
<accession>A0A061RU08</accession>
<feature type="region of interest" description="Disordered" evidence="1">
    <location>
        <begin position="263"/>
        <end position="296"/>
    </location>
</feature>
<evidence type="ECO:0008006" key="4">
    <source>
        <dbReference type="Google" id="ProtNLM"/>
    </source>
</evidence>
<evidence type="ECO:0000313" key="3">
    <source>
        <dbReference type="EMBL" id="JAC74170.1"/>
    </source>
</evidence>
<keyword evidence="2" id="KW-0472">Membrane</keyword>
<evidence type="ECO:0000256" key="1">
    <source>
        <dbReference type="SAM" id="MobiDB-lite"/>
    </source>
</evidence>
<gene>
    <name evidence="3" type="ORF">TSPGSL018_26697</name>
</gene>
<organism evidence="3">
    <name type="scientific">Tetraselmis sp. GSL018</name>
    <dbReference type="NCBI Taxonomy" id="582737"/>
    <lineage>
        <taxon>Eukaryota</taxon>
        <taxon>Viridiplantae</taxon>
        <taxon>Chlorophyta</taxon>
        <taxon>core chlorophytes</taxon>
        <taxon>Chlorodendrophyceae</taxon>
        <taxon>Chlorodendrales</taxon>
        <taxon>Chlorodendraceae</taxon>
        <taxon>Tetraselmis</taxon>
    </lineage>
</organism>
<feature type="transmembrane region" description="Helical" evidence="2">
    <location>
        <begin position="12"/>
        <end position="36"/>
    </location>
</feature>
<keyword evidence="2" id="KW-1133">Transmembrane helix</keyword>
<protein>
    <recommendedName>
        <fullName evidence="4">Transmembrane protein</fullName>
    </recommendedName>
</protein>
<dbReference type="AlphaFoldDB" id="A0A061RU08"/>
<feature type="transmembrane region" description="Helical" evidence="2">
    <location>
        <begin position="145"/>
        <end position="167"/>
    </location>
</feature>
<evidence type="ECO:0000256" key="2">
    <source>
        <dbReference type="SAM" id="Phobius"/>
    </source>
</evidence>
<sequence>MVDLPDPGRQGMRALALCGWMFCTTSLVLFLVAISLPSWSVAKEGSSDGKLGLFSFCPDTWHFLNSTVLQELNRTKMQAGCVPVDRFCEVRLGYVVSTSVGRVYAMFSYDVFDPSPGAPLPDLAYETLKVFPGQGSCAAYVGARFWGSVAAVTSAAAWLIAPVGLCSPHRRRRVGFAGSGMACCSVAWGLIAVSVWAGAVLNAATSEHGRAFWCMVAAVATAALSVPFLSAYGRVATACPEFQQPSPGSRYAHFPAYSAQQQYQYGSPGGLRPPPTAALAHAQPWTSPVPGERRAA</sequence>